<dbReference type="Proteomes" id="UP000838412">
    <property type="component" value="Chromosome 12"/>
</dbReference>
<dbReference type="OrthoDB" id="10028039at2759"/>
<keyword evidence="2" id="KW-1185">Reference proteome</keyword>
<reference evidence="1" key="1">
    <citation type="submission" date="2022-01" db="EMBL/GenBank/DDBJ databases">
        <authorList>
            <person name="Braso-Vives M."/>
        </authorList>
    </citation>
    <scope>NUCLEOTIDE SEQUENCE</scope>
</reference>
<organism evidence="1 2">
    <name type="scientific">Branchiostoma lanceolatum</name>
    <name type="common">Common lancelet</name>
    <name type="synonym">Amphioxus lanceolatum</name>
    <dbReference type="NCBI Taxonomy" id="7740"/>
    <lineage>
        <taxon>Eukaryota</taxon>
        <taxon>Metazoa</taxon>
        <taxon>Chordata</taxon>
        <taxon>Cephalochordata</taxon>
        <taxon>Leptocardii</taxon>
        <taxon>Amphioxiformes</taxon>
        <taxon>Branchiostomatidae</taxon>
        <taxon>Branchiostoma</taxon>
    </lineage>
</organism>
<dbReference type="AlphaFoldDB" id="A0A8J9YTB7"/>
<gene>
    <name evidence="1" type="primary">Hypp6350</name>
    <name evidence="1" type="ORF">BLAG_LOCUS5032</name>
</gene>
<evidence type="ECO:0000313" key="2">
    <source>
        <dbReference type="Proteomes" id="UP000838412"/>
    </source>
</evidence>
<dbReference type="EMBL" id="OV696697">
    <property type="protein sequence ID" value="CAH1241345.1"/>
    <property type="molecule type" value="Genomic_DNA"/>
</dbReference>
<name>A0A8J9YTB7_BRALA</name>
<accession>A0A8J9YTB7</accession>
<evidence type="ECO:0000313" key="1">
    <source>
        <dbReference type="EMBL" id="CAH1241345.1"/>
    </source>
</evidence>
<protein>
    <submittedName>
        <fullName evidence="1">Hypp6350 protein</fullName>
    </submittedName>
</protein>
<sequence>MFGCGREVWNGLAGCSELTNDMAAIQLFICVVIVQCIVDLSGISAFQVAAFNLDRLEHGHVSLEQNDIPEPEETNALPEDNGMNDIAISSSEAEALLHLLVDVHLDQHDHSPAEAIVPPAAEIHLDPLPEIVPTTARPAEPESDSFSIDAYIKASELLDKLQADQPQFDFQPIHDKLKGSPEPEEVTEMITYVRNLRAKLTKYVRDTTSTLGKFSLLVFDPPITEANLANQPRWQRELNDAMERTKDIIDDFINNLYDIKTQLQMVVMEVARMEIPISEVVLKPAPRFRDDRKRQPVSPKPIQNLSEYAEWLVDFLTNTIPTANELAVKSFPRFRMVRDADGAATLEEERERFTRSVDEYREFLDFLGETLEEVPNVNPMDHKEPTRV</sequence>
<proteinExistence type="predicted"/>